<sequence length="139" mass="14827">MTPATPAHDGLTRERYGRSADERADRVLKLVGAVLGVAFLALVGWFGVSYVTGTKVSGELIKFDVASDREVVVHLEVRKDEGVTGVCTLSALARDGGEVGRADFTFDQKRDRIDEVVTVRTTDRAGTAQLVGCTAVDGS</sequence>
<comment type="caution">
    <text evidence="2">The sequence shown here is derived from an EMBL/GenBank/DDBJ whole genome shotgun (WGS) entry which is preliminary data.</text>
</comment>
<accession>A0ABN3I5T9</accession>
<organism evidence="2 3">
    <name type="scientific">Streptomyces glaucosporus</name>
    <dbReference type="NCBI Taxonomy" id="284044"/>
    <lineage>
        <taxon>Bacteria</taxon>
        <taxon>Bacillati</taxon>
        <taxon>Actinomycetota</taxon>
        <taxon>Actinomycetes</taxon>
        <taxon>Kitasatosporales</taxon>
        <taxon>Streptomycetaceae</taxon>
        <taxon>Streptomyces</taxon>
    </lineage>
</organism>
<dbReference type="Proteomes" id="UP001500058">
    <property type="component" value="Unassembled WGS sequence"/>
</dbReference>
<gene>
    <name evidence="2" type="ORF">GCM10010420_21010</name>
</gene>
<dbReference type="Pfam" id="PF14155">
    <property type="entry name" value="DUF4307"/>
    <property type="match status" value="1"/>
</dbReference>
<keyword evidence="1" id="KW-0812">Transmembrane</keyword>
<proteinExistence type="predicted"/>
<feature type="transmembrane region" description="Helical" evidence="1">
    <location>
        <begin position="27"/>
        <end position="48"/>
    </location>
</feature>
<dbReference type="RefSeq" id="WP_344630654.1">
    <property type="nucleotide sequence ID" value="NZ_BAAATJ010000007.1"/>
</dbReference>
<dbReference type="EMBL" id="BAAATJ010000007">
    <property type="protein sequence ID" value="GAA2395354.1"/>
    <property type="molecule type" value="Genomic_DNA"/>
</dbReference>
<evidence type="ECO:0000256" key="1">
    <source>
        <dbReference type="SAM" id="Phobius"/>
    </source>
</evidence>
<keyword evidence="1" id="KW-0472">Membrane</keyword>
<keyword evidence="3" id="KW-1185">Reference proteome</keyword>
<keyword evidence="1" id="KW-1133">Transmembrane helix</keyword>
<reference evidence="2 3" key="1">
    <citation type="journal article" date="2019" name="Int. J. Syst. Evol. Microbiol.">
        <title>The Global Catalogue of Microorganisms (GCM) 10K type strain sequencing project: providing services to taxonomists for standard genome sequencing and annotation.</title>
        <authorList>
            <consortium name="The Broad Institute Genomics Platform"/>
            <consortium name="The Broad Institute Genome Sequencing Center for Infectious Disease"/>
            <person name="Wu L."/>
            <person name="Ma J."/>
        </authorList>
    </citation>
    <scope>NUCLEOTIDE SEQUENCE [LARGE SCALE GENOMIC DNA]</scope>
    <source>
        <strain evidence="2 3">JCM 6921</strain>
    </source>
</reference>
<dbReference type="InterPro" id="IPR025443">
    <property type="entry name" value="DUF4307"/>
</dbReference>
<evidence type="ECO:0000313" key="2">
    <source>
        <dbReference type="EMBL" id="GAA2395354.1"/>
    </source>
</evidence>
<protein>
    <submittedName>
        <fullName evidence="2">DUF4307 domain-containing protein</fullName>
    </submittedName>
</protein>
<evidence type="ECO:0000313" key="3">
    <source>
        <dbReference type="Proteomes" id="UP001500058"/>
    </source>
</evidence>
<name>A0ABN3I5T9_9ACTN</name>